<protein>
    <recommendedName>
        <fullName evidence="4">Transmembrane protein</fullName>
    </recommendedName>
</protein>
<proteinExistence type="predicted"/>
<evidence type="ECO:0008006" key="4">
    <source>
        <dbReference type="Google" id="ProtNLM"/>
    </source>
</evidence>
<dbReference type="EnsemblMetazoa" id="MESCA001266-RA">
    <property type="protein sequence ID" value="MESCA001266-PA"/>
    <property type="gene ID" value="MESCA001266"/>
</dbReference>
<dbReference type="HOGENOM" id="CLU_2624843_0_0_1"/>
<dbReference type="Proteomes" id="UP000015102">
    <property type="component" value="Unassembled WGS sequence"/>
</dbReference>
<dbReference type="AlphaFoldDB" id="T1GD85"/>
<evidence type="ECO:0000256" key="1">
    <source>
        <dbReference type="SAM" id="Phobius"/>
    </source>
</evidence>
<sequence length="78" mass="8702">MAWTSPPIKTSDAKEKGRLRTNCNGVRLHHGTCVLCVCRISFVSLMRSVHEPSSFMRSDGIVLGLVMIFLSLFVISTY</sequence>
<name>T1GD85_MEGSC</name>
<evidence type="ECO:0000313" key="3">
    <source>
        <dbReference type="Proteomes" id="UP000015102"/>
    </source>
</evidence>
<accession>T1GD85</accession>
<reference evidence="3" key="1">
    <citation type="submission" date="2013-02" db="EMBL/GenBank/DDBJ databases">
        <authorList>
            <person name="Hughes D."/>
        </authorList>
    </citation>
    <scope>NUCLEOTIDE SEQUENCE</scope>
    <source>
        <strain>Durham</strain>
        <strain evidence="3">NC isolate 2 -- Noor lab</strain>
    </source>
</reference>
<reference evidence="2" key="2">
    <citation type="submission" date="2015-06" db="UniProtKB">
        <authorList>
            <consortium name="EnsemblMetazoa"/>
        </authorList>
    </citation>
    <scope>IDENTIFICATION</scope>
</reference>
<dbReference type="EMBL" id="CAQQ02193608">
    <property type="status" value="NOT_ANNOTATED_CDS"/>
    <property type="molecule type" value="Genomic_DNA"/>
</dbReference>
<keyword evidence="1" id="KW-0472">Membrane</keyword>
<keyword evidence="1" id="KW-1133">Transmembrane helix</keyword>
<keyword evidence="3" id="KW-1185">Reference proteome</keyword>
<dbReference type="EMBL" id="CAQQ02193609">
    <property type="status" value="NOT_ANNOTATED_CDS"/>
    <property type="molecule type" value="Genomic_DNA"/>
</dbReference>
<organism evidence="2 3">
    <name type="scientific">Megaselia scalaris</name>
    <name type="common">Humpbacked fly</name>
    <name type="synonym">Phora scalaris</name>
    <dbReference type="NCBI Taxonomy" id="36166"/>
    <lineage>
        <taxon>Eukaryota</taxon>
        <taxon>Metazoa</taxon>
        <taxon>Ecdysozoa</taxon>
        <taxon>Arthropoda</taxon>
        <taxon>Hexapoda</taxon>
        <taxon>Insecta</taxon>
        <taxon>Pterygota</taxon>
        <taxon>Neoptera</taxon>
        <taxon>Endopterygota</taxon>
        <taxon>Diptera</taxon>
        <taxon>Brachycera</taxon>
        <taxon>Muscomorpha</taxon>
        <taxon>Platypezoidea</taxon>
        <taxon>Phoridae</taxon>
        <taxon>Megaseliini</taxon>
        <taxon>Megaselia</taxon>
    </lineage>
</organism>
<keyword evidence="1" id="KW-0812">Transmembrane</keyword>
<feature type="transmembrane region" description="Helical" evidence="1">
    <location>
        <begin position="58"/>
        <end position="76"/>
    </location>
</feature>
<evidence type="ECO:0000313" key="2">
    <source>
        <dbReference type="EnsemblMetazoa" id="MESCA001266-PA"/>
    </source>
</evidence>